<organism evidence="2">
    <name type="scientific">Tanacetum cinerariifolium</name>
    <name type="common">Dalmatian daisy</name>
    <name type="synonym">Chrysanthemum cinerariifolium</name>
    <dbReference type="NCBI Taxonomy" id="118510"/>
    <lineage>
        <taxon>Eukaryota</taxon>
        <taxon>Viridiplantae</taxon>
        <taxon>Streptophyta</taxon>
        <taxon>Embryophyta</taxon>
        <taxon>Tracheophyta</taxon>
        <taxon>Spermatophyta</taxon>
        <taxon>Magnoliopsida</taxon>
        <taxon>eudicotyledons</taxon>
        <taxon>Gunneridae</taxon>
        <taxon>Pentapetalae</taxon>
        <taxon>asterids</taxon>
        <taxon>campanulids</taxon>
        <taxon>Asterales</taxon>
        <taxon>Asteraceae</taxon>
        <taxon>Asteroideae</taxon>
        <taxon>Anthemideae</taxon>
        <taxon>Anthemidinae</taxon>
        <taxon>Tanacetum</taxon>
    </lineage>
</organism>
<name>A0A699X1L8_TANCI</name>
<accession>A0A699X1L8</accession>
<feature type="region of interest" description="Disordered" evidence="1">
    <location>
        <begin position="88"/>
        <end position="111"/>
    </location>
</feature>
<evidence type="ECO:0000256" key="1">
    <source>
        <dbReference type="SAM" id="MobiDB-lite"/>
    </source>
</evidence>
<comment type="caution">
    <text evidence="2">The sequence shown here is derived from an EMBL/GenBank/DDBJ whole genome shotgun (WGS) entry which is preliminary data.</text>
</comment>
<feature type="non-terminal residue" evidence="2">
    <location>
        <position position="111"/>
    </location>
</feature>
<reference evidence="2" key="1">
    <citation type="journal article" date="2019" name="Sci. Rep.">
        <title>Draft genome of Tanacetum cinerariifolium, the natural source of mosquito coil.</title>
        <authorList>
            <person name="Yamashiro T."/>
            <person name="Shiraishi A."/>
            <person name="Satake H."/>
            <person name="Nakayama K."/>
        </authorList>
    </citation>
    <scope>NUCLEOTIDE SEQUENCE</scope>
</reference>
<dbReference type="AlphaFoldDB" id="A0A699X1L8"/>
<evidence type="ECO:0000313" key="2">
    <source>
        <dbReference type="EMBL" id="GFD51796.1"/>
    </source>
</evidence>
<gene>
    <name evidence="2" type="ORF">Tci_923765</name>
</gene>
<dbReference type="EMBL" id="BKCJ011774498">
    <property type="protein sequence ID" value="GFD51796.1"/>
    <property type="molecule type" value="Genomic_DNA"/>
</dbReference>
<proteinExistence type="predicted"/>
<feature type="non-terminal residue" evidence="2">
    <location>
        <position position="1"/>
    </location>
</feature>
<protein>
    <submittedName>
        <fullName evidence="2">Uncharacterized protein</fullName>
    </submittedName>
</protein>
<sequence length="111" mass="12626">IQAEEWALKAIERSDLDQVVLRMTDDQLKVFDQVLNSMHPLGNDNDFWTRRAVAMEAMFNDVDNVADHIERAGEILGDELHRRVDVAKREQAPKAESVSALLPVLSPDEQM</sequence>